<reference evidence="5" key="1">
    <citation type="submission" date="2015-07" db="EMBL/GenBank/DDBJ databases">
        <title>Draft genome sequence of the purine-degrading Gottschalkia purinilyticum DSM 1384 (formerly Clostridium purinilyticum).</title>
        <authorList>
            <person name="Poehlein A."/>
            <person name="Schiel-Bengelsdorf B."/>
            <person name="Bengelsdorf F.R."/>
            <person name="Daniel R."/>
            <person name="Duerre P."/>
        </authorList>
    </citation>
    <scope>NUCLEOTIDE SEQUENCE [LARGE SCALE GENOMIC DNA]</scope>
    <source>
        <strain evidence="5">DSM 1384</strain>
    </source>
</reference>
<dbReference type="Gene3D" id="3.90.1010.20">
    <property type="match status" value="1"/>
</dbReference>
<evidence type="ECO:0000313" key="5">
    <source>
        <dbReference type="Proteomes" id="UP000037267"/>
    </source>
</evidence>
<keyword evidence="2" id="KW-0812">Transmembrane</keyword>
<name>A0A0L0WA55_GOTPU</name>
<keyword evidence="2" id="KW-1133">Transmembrane helix</keyword>
<keyword evidence="2" id="KW-0472">Membrane</keyword>
<keyword evidence="1" id="KW-0175">Coiled coil</keyword>
<dbReference type="GO" id="GO:0016020">
    <property type="term" value="C:membrane"/>
    <property type="evidence" value="ECO:0007669"/>
    <property type="project" value="InterPro"/>
</dbReference>
<organism evidence="4 5">
    <name type="scientific">Gottschalkia purinilytica</name>
    <name type="common">Clostridium purinilyticum</name>
    <dbReference type="NCBI Taxonomy" id="1503"/>
    <lineage>
        <taxon>Bacteria</taxon>
        <taxon>Bacillati</taxon>
        <taxon>Bacillota</taxon>
        <taxon>Tissierellia</taxon>
        <taxon>Tissierellales</taxon>
        <taxon>Gottschalkiaceae</taxon>
        <taxon>Gottschalkia</taxon>
    </lineage>
</organism>
<evidence type="ECO:0000256" key="1">
    <source>
        <dbReference type="SAM" id="Coils"/>
    </source>
</evidence>
<feature type="domain" description="FMN-binding" evidence="3">
    <location>
        <begin position="82"/>
        <end position="153"/>
    </location>
</feature>
<keyword evidence="5" id="KW-1185">Reference proteome</keyword>
<dbReference type="PATRIC" id="fig|1503.3.peg.3251"/>
<protein>
    <submittedName>
        <fullName evidence="4">FMN-binding domain-containing protein</fullName>
    </submittedName>
</protein>
<accession>A0A0L0WA55</accession>
<dbReference type="SMART" id="SM00900">
    <property type="entry name" value="FMN_bind"/>
    <property type="match status" value="1"/>
</dbReference>
<feature type="coiled-coil region" evidence="1">
    <location>
        <begin position="36"/>
        <end position="70"/>
    </location>
</feature>
<dbReference type="STRING" id="1503.CLPU_8c01110"/>
<dbReference type="Proteomes" id="UP000037267">
    <property type="component" value="Unassembled WGS sequence"/>
</dbReference>
<dbReference type="OrthoDB" id="9806398at2"/>
<evidence type="ECO:0000256" key="2">
    <source>
        <dbReference type="SAM" id="Phobius"/>
    </source>
</evidence>
<feature type="transmembrane region" description="Helical" evidence="2">
    <location>
        <begin position="6"/>
        <end position="24"/>
    </location>
</feature>
<proteinExistence type="predicted"/>
<dbReference type="InterPro" id="IPR007329">
    <property type="entry name" value="FMN-bd"/>
</dbReference>
<dbReference type="GO" id="GO:0010181">
    <property type="term" value="F:FMN binding"/>
    <property type="evidence" value="ECO:0007669"/>
    <property type="project" value="InterPro"/>
</dbReference>
<evidence type="ECO:0000259" key="3">
    <source>
        <dbReference type="SMART" id="SM00900"/>
    </source>
</evidence>
<dbReference type="EMBL" id="LGSS01000008">
    <property type="protein sequence ID" value="KNF08346.1"/>
    <property type="molecule type" value="Genomic_DNA"/>
</dbReference>
<comment type="caution">
    <text evidence="4">The sequence shown here is derived from an EMBL/GenBank/DDBJ whole genome shotgun (WGS) entry which is preliminary data.</text>
</comment>
<dbReference type="Pfam" id="PF04205">
    <property type="entry name" value="FMN_bind"/>
    <property type="match status" value="1"/>
</dbReference>
<dbReference type="RefSeq" id="WP_050355445.1">
    <property type="nucleotide sequence ID" value="NZ_LGSS01000008.1"/>
</dbReference>
<dbReference type="AlphaFoldDB" id="A0A0L0WA55"/>
<gene>
    <name evidence="4" type="ORF">CLPU_8c01110</name>
</gene>
<evidence type="ECO:0000313" key="4">
    <source>
        <dbReference type="EMBL" id="KNF08346.1"/>
    </source>
</evidence>
<sequence>MKNKMMGFIGFIVAIVLIGNFYYLNNFRSYIASFNLKDTVKKIEDLEKKNNDLNKKIESLEASVGSSEKSYKDGEYTGEAKGFKSTIKVKVNVKDSKISDVKVISHDDTPSYANKPVEEIPKLIVDKQSTNVDVVSGATITSNGIKDAVNNALK</sequence>